<feature type="binding site" evidence="8">
    <location>
        <begin position="334"/>
        <end position="341"/>
    </location>
    <ligand>
        <name>ATP</name>
        <dbReference type="ChEBI" id="CHEBI:30616"/>
    </ligand>
</feature>
<dbReference type="Gene3D" id="3.40.50.300">
    <property type="entry name" value="P-loop containing nucleotide triphosphate hydrolases"/>
    <property type="match status" value="1"/>
</dbReference>
<dbReference type="NCBIfam" id="TIGR01069">
    <property type="entry name" value="mutS2"/>
    <property type="match status" value="1"/>
</dbReference>
<evidence type="ECO:0000256" key="6">
    <source>
        <dbReference type="ARBA" id="ARBA00022884"/>
    </source>
</evidence>
<dbReference type="SUPFAM" id="SSF52540">
    <property type="entry name" value="P-loop containing nucleoside triphosphate hydrolases"/>
    <property type="match status" value="1"/>
</dbReference>
<evidence type="ECO:0000313" key="12">
    <source>
        <dbReference type="EMBL" id="NDL66762.1"/>
    </source>
</evidence>
<evidence type="ECO:0000313" key="13">
    <source>
        <dbReference type="Proteomes" id="UP000461585"/>
    </source>
</evidence>
<comment type="function">
    <text evidence="8">Acts as a ribosome collision sensor, splitting the ribosome into its 2 subunits. Detects stalled/collided 70S ribosomes which it binds and splits by an ATP-hydrolysis driven conformational change. Acts upstream of the ribosome quality control system (RQC), a ribosome-associated complex that mediates the extraction of incompletely synthesized nascent chains from stalled ribosomes and their subsequent degradation. Probably generates substrates for RQC.</text>
</comment>
<keyword evidence="3 8" id="KW-0547">Nucleotide-binding</keyword>
<evidence type="ECO:0000256" key="8">
    <source>
        <dbReference type="HAMAP-Rule" id="MF_00092"/>
    </source>
</evidence>
<protein>
    <recommendedName>
        <fullName evidence="8">Endonuclease MutS2</fullName>
        <ecNumber evidence="8">3.1.-.-</ecNumber>
    </recommendedName>
    <alternativeName>
        <fullName evidence="8">Ribosome-associated protein quality control-upstream factor</fullName>
        <shortName evidence="8">RQC-upstream factor</shortName>
        <shortName evidence="8">RqcU</shortName>
        <ecNumber evidence="8">3.6.4.-</ecNumber>
    </alternativeName>
</protein>
<evidence type="ECO:0000256" key="10">
    <source>
        <dbReference type="SAM" id="MobiDB-lite"/>
    </source>
</evidence>
<dbReference type="CDD" id="cd03280">
    <property type="entry name" value="ABC_MutS2"/>
    <property type="match status" value="1"/>
</dbReference>
<evidence type="ECO:0000256" key="9">
    <source>
        <dbReference type="SAM" id="Coils"/>
    </source>
</evidence>
<feature type="coiled-coil region" evidence="9">
    <location>
        <begin position="532"/>
        <end position="632"/>
    </location>
</feature>
<evidence type="ECO:0000256" key="3">
    <source>
        <dbReference type="ARBA" id="ARBA00022741"/>
    </source>
</evidence>
<feature type="region of interest" description="Disordered" evidence="10">
    <location>
        <begin position="685"/>
        <end position="717"/>
    </location>
</feature>
<dbReference type="GO" id="GO:0016887">
    <property type="term" value="F:ATP hydrolysis activity"/>
    <property type="evidence" value="ECO:0007669"/>
    <property type="project" value="InterPro"/>
</dbReference>
<comment type="similarity">
    <text evidence="8">Belongs to the DNA mismatch repair MutS family. MutS2 subfamily.</text>
</comment>
<proteinExistence type="inferred from homology"/>
<dbReference type="GO" id="GO:0004519">
    <property type="term" value="F:endonuclease activity"/>
    <property type="evidence" value="ECO:0007669"/>
    <property type="project" value="UniProtKB-UniRule"/>
</dbReference>
<dbReference type="HAMAP" id="MF_00092">
    <property type="entry name" value="MutS2"/>
    <property type="match status" value="1"/>
</dbReference>
<reference evidence="12 13" key="1">
    <citation type="submission" date="2020-01" db="EMBL/GenBank/DDBJ databases">
        <title>Anaeroalcalibacter tamaniensis gen. nov., sp. nov., moderately halophilic strictly anaerobic fermenter bacterium from mud volcano of Taman peninsula.</title>
        <authorList>
            <person name="Frolova A."/>
            <person name="Merkel A.Y."/>
            <person name="Slobodkin A.I."/>
        </authorList>
    </citation>
    <scope>NUCLEOTIDE SEQUENCE [LARGE SCALE GENOMIC DNA]</scope>
    <source>
        <strain evidence="12 13">F-3ap</strain>
    </source>
</reference>
<dbReference type="PANTHER" id="PTHR48466:SF2">
    <property type="entry name" value="OS10G0509000 PROTEIN"/>
    <property type="match status" value="1"/>
</dbReference>
<evidence type="ECO:0000259" key="11">
    <source>
        <dbReference type="PROSITE" id="PS50828"/>
    </source>
</evidence>
<keyword evidence="7 8" id="KW-0238">DNA-binding</keyword>
<keyword evidence="4 8" id="KW-0378">Hydrolase</keyword>
<keyword evidence="8 12" id="KW-0255">Endonuclease</keyword>
<dbReference type="InterPro" id="IPR027417">
    <property type="entry name" value="P-loop_NTPase"/>
</dbReference>
<dbReference type="InterPro" id="IPR005747">
    <property type="entry name" value="MutS2"/>
</dbReference>
<dbReference type="GO" id="GO:0140664">
    <property type="term" value="F:ATP-dependent DNA damage sensor activity"/>
    <property type="evidence" value="ECO:0007669"/>
    <property type="project" value="InterPro"/>
</dbReference>
<sequence>MNQKVLTTLEFTKVREMLTAITVTSMGKELSASLEPYKDLDLINRKLDETSGAYTLIQKYGPVQLGGAKDLRPSLQRLRVGGNLSIVELLQIGDTLRVVKGLKSYGNQAGEFLDGLDIGGYFQLLDPIHPLYREISAAILSEEEIADDASPKLYDIRREIKNTHGKVKNQLQSIINSGTYRNMLQDPIITMRNDRFCVPVKSEYRSSFSGMVHDQSSTGATLFIEPMSVVQLNNTLRELLHAEQAEIERILAALSALAANHVDVLESDCSLVAVLDFIFAKGELSYRMKASRPLFSLEHHINLKKARHPLLDPASVVPIDIYLGEKFTTLVVTGPNTGGKTVTLKTLGLLSLMGQSGLHIPAFDNSRLTVLDEIFADIGDEQSIEQSLSTFSSHMTNIIDILQKANYNSMVLFDELGAGTDPIEGAALAMAILENLQEKKILTAATTHYSELKVYAMSTPGVENASCEFDISTLRPTYRLLIGIPGKSNAFAISKRLGLTEDIISEAQNLIAGREVRFEDLITDLEINRKSALLEKQKAEEYRLEAEALRKDFIQQKDKIDAQKARMLQEAQDKAGAILRDAKAEADQIIRNMNALLQSGAGIDARGLEEERTKLREAMNRMQQAKAETAEQRPKKKVQQVRVGDGVFVQPFNQNGTVLSLPNTKGELQVQMGIMKAKVHLSQLSPAEGPKSPAASKGPTGLRNVGGSSGAGPKAQNIRTEVDVRGMTGQEALEVIDKYIDDAFLANLPQITIIHGKGTGVLRKIIHQFLRQSKHVKSFRLGNYGEGETGVTIVEFK</sequence>
<comment type="subunit">
    <text evidence="8">Homodimer. Binds to stalled ribosomes, contacting rRNA.</text>
</comment>
<dbReference type="InterPro" id="IPR045076">
    <property type="entry name" value="MutS"/>
</dbReference>
<dbReference type="EC" id="3.1.-.-" evidence="8"/>
<dbReference type="Pfam" id="PF01713">
    <property type="entry name" value="Smr"/>
    <property type="match status" value="1"/>
</dbReference>
<keyword evidence="6 8" id="KW-0694">RNA-binding</keyword>
<dbReference type="Pfam" id="PF00488">
    <property type="entry name" value="MutS_V"/>
    <property type="match status" value="1"/>
</dbReference>
<dbReference type="AlphaFoldDB" id="A0A7X5HU87"/>
<dbReference type="EMBL" id="JAAEEH010000005">
    <property type="protein sequence ID" value="NDL66762.1"/>
    <property type="molecule type" value="Genomic_DNA"/>
</dbReference>
<dbReference type="Gene3D" id="3.30.1370.110">
    <property type="match status" value="1"/>
</dbReference>
<dbReference type="PIRSF" id="PIRSF005814">
    <property type="entry name" value="MutS_YshD"/>
    <property type="match status" value="1"/>
</dbReference>
<evidence type="ECO:0000256" key="2">
    <source>
        <dbReference type="ARBA" id="ARBA00022730"/>
    </source>
</evidence>
<accession>A0A7X5HU87</accession>
<dbReference type="InterPro" id="IPR000432">
    <property type="entry name" value="DNA_mismatch_repair_MutS_C"/>
</dbReference>
<dbReference type="InterPro" id="IPR007696">
    <property type="entry name" value="DNA_mismatch_repair_MutS_core"/>
</dbReference>
<feature type="domain" description="Smr" evidence="11">
    <location>
        <begin position="722"/>
        <end position="797"/>
    </location>
</feature>
<keyword evidence="9" id="KW-0175">Coiled coil</keyword>
<dbReference type="GO" id="GO:0030983">
    <property type="term" value="F:mismatched DNA binding"/>
    <property type="evidence" value="ECO:0007669"/>
    <property type="project" value="InterPro"/>
</dbReference>
<dbReference type="RefSeq" id="WP_162369487.1">
    <property type="nucleotide sequence ID" value="NZ_JAAEEH010000005.1"/>
</dbReference>
<dbReference type="Pfam" id="PF20297">
    <property type="entry name" value="MSSS"/>
    <property type="match status" value="1"/>
</dbReference>
<dbReference type="SMART" id="SM00533">
    <property type="entry name" value="MUTSd"/>
    <property type="match status" value="1"/>
</dbReference>
<organism evidence="12 13">
    <name type="scientific">Anaerotalea alkaliphila</name>
    <dbReference type="NCBI Taxonomy" id="2662126"/>
    <lineage>
        <taxon>Bacteria</taxon>
        <taxon>Bacillati</taxon>
        <taxon>Bacillota</taxon>
        <taxon>Clostridia</taxon>
        <taxon>Eubacteriales</taxon>
        <taxon>Anaerotalea</taxon>
    </lineage>
</organism>
<dbReference type="InterPro" id="IPR002625">
    <property type="entry name" value="Smr_dom"/>
</dbReference>
<dbReference type="Proteomes" id="UP000461585">
    <property type="component" value="Unassembled WGS sequence"/>
</dbReference>
<dbReference type="PANTHER" id="PTHR48466">
    <property type="entry name" value="OS10G0509000 PROTEIN-RELATED"/>
    <property type="match status" value="1"/>
</dbReference>
<dbReference type="InterPro" id="IPR046893">
    <property type="entry name" value="MSSS"/>
</dbReference>
<dbReference type="GO" id="GO:0043023">
    <property type="term" value="F:ribosomal large subunit binding"/>
    <property type="evidence" value="ECO:0007669"/>
    <property type="project" value="UniProtKB-UniRule"/>
</dbReference>
<dbReference type="SUPFAM" id="SSF48334">
    <property type="entry name" value="DNA repair protein MutS, domain III"/>
    <property type="match status" value="1"/>
</dbReference>
<dbReference type="FunFam" id="3.40.50.300:FF:000830">
    <property type="entry name" value="Endonuclease MutS2"/>
    <property type="match status" value="1"/>
</dbReference>
<dbReference type="GO" id="GO:0019843">
    <property type="term" value="F:rRNA binding"/>
    <property type="evidence" value="ECO:0007669"/>
    <property type="project" value="UniProtKB-UniRule"/>
</dbReference>
<dbReference type="GO" id="GO:0006298">
    <property type="term" value="P:mismatch repair"/>
    <property type="evidence" value="ECO:0007669"/>
    <property type="project" value="InterPro"/>
</dbReference>
<keyword evidence="2 8" id="KW-0699">rRNA-binding</keyword>
<dbReference type="PROSITE" id="PS50828">
    <property type="entry name" value="SMR"/>
    <property type="match status" value="1"/>
</dbReference>
<dbReference type="SMART" id="SM00463">
    <property type="entry name" value="SMR"/>
    <property type="match status" value="1"/>
</dbReference>
<dbReference type="GO" id="GO:0005524">
    <property type="term" value="F:ATP binding"/>
    <property type="evidence" value="ECO:0007669"/>
    <property type="project" value="UniProtKB-UniRule"/>
</dbReference>
<evidence type="ECO:0000256" key="5">
    <source>
        <dbReference type="ARBA" id="ARBA00022840"/>
    </source>
</evidence>
<dbReference type="GO" id="GO:0072344">
    <property type="term" value="P:rescue of stalled ribosome"/>
    <property type="evidence" value="ECO:0007669"/>
    <property type="project" value="UniProtKB-UniRule"/>
</dbReference>
<dbReference type="InterPro" id="IPR036063">
    <property type="entry name" value="Smr_dom_sf"/>
</dbReference>
<keyword evidence="1 8" id="KW-0540">Nuclease</keyword>
<gene>
    <name evidence="8" type="primary">mutS2</name>
    <name evidence="8" type="synonym">rqcU</name>
    <name evidence="12" type="ORF">GXN74_03255</name>
</gene>
<comment type="caution">
    <text evidence="12">The sequence shown here is derived from an EMBL/GenBank/DDBJ whole genome shotgun (WGS) entry which is preliminary data.</text>
</comment>
<keyword evidence="13" id="KW-1185">Reference proteome</keyword>
<dbReference type="PROSITE" id="PS00486">
    <property type="entry name" value="DNA_MISMATCH_REPAIR_2"/>
    <property type="match status" value="1"/>
</dbReference>
<dbReference type="SUPFAM" id="SSF160443">
    <property type="entry name" value="SMR domain-like"/>
    <property type="match status" value="1"/>
</dbReference>
<evidence type="ECO:0000256" key="4">
    <source>
        <dbReference type="ARBA" id="ARBA00022801"/>
    </source>
</evidence>
<dbReference type="EC" id="3.6.4.-" evidence="8"/>
<comment type="function">
    <text evidence="8">Endonuclease that is involved in the suppression of homologous recombination and thus may have a key role in the control of bacterial genetic diversity.</text>
</comment>
<name>A0A7X5HU87_9FIRM</name>
<dbReference type="SMART" id="SM00534">
    <property type="entry name" value="MUTSac"/>
    <property type="match status" value="1"/>
</dbReference>
<evidence type="ECO:0000256" key="7">
    <source>
        <dbReference type="ARBA" id="ARBA00023125"/>
    </source>
</evidence>
<evidence type="ECO:0000256" key="1">
    <source>
        <dbReference type="ARBA" id="ARBA00022722"/>
    </source>
</evidence>
<dbReference type="GO" id="GO:0045910">
    <property type="term" value="P:negative regulation of DNA recombination"/>
    <property type="evidence" value="ECO:0007669"/>
    <property type="project" value="InterPro"/>
</dbReference>
<dbReference type="InterPro" id="IPR036187">
    <property type="entry name" value="DNA_mismatch_repair_MutS_sf"/>
</dbReference>
<keyword evidence="5 8" id="KW-0067">ATP-binding</keyword>